<feature type="compositionally biased region" description="Gly residues" evidence="3">
    <location>
        <begin position="392"/>
        <end position="402"/>
    </location>
</feature>
<keyword evidence="2" id="KW-0539">Nucleus</keyword>
<comment type="caution">
    <text evidence="4">The sequence shown here is derived from an EMBL/GenBank/DDBJ whole genome shotgun (WGS) entry which is preliminary data.</text>
</comment>
<sequence>MNNVNMAGMNALGGPVGGGGMPMMNNGAPGGGPRPQMPINESQRSQLNTYIYDYFLRNQMYDCARALYQSDPTMKVIKSSPGQNGDNRGDEESKDDVDKQRPDDLPRSDVPRECPESCFLYEWWCLFWDMFNAQRGKADNPKVTQYVQHTQANSRRMQENQQQMMRGAMPNQHQLMMMQRQQAANGMALNQNELRKNAANNNIRNFTPQQQMQKQQQMQRDPSSGGDHQQRTGSPGSADNAPSPSKRPRLDSAGFNPQQQLANGRGQPMQQFQPMPNGANTQRQSLGQYQQNLSVHQANQMPVKGMQNPGGPPNAASPGMMNQQDPSAISQYYNAGEMSSGAAGNNMRQGPANTAPAGGGNHALQDYQVQLMLLEQQNKKRLMMARQEQDSMGGGMPGGQGRDVGPSMGPNGQSFQGTSPQGPRSVNSPNPSEMNKRTPHLNQPGIPSPLPEGQTRDSPGNMNFIPGQMDPNMYPQPFVKNGMDPGMMPQNGAMRPPSSHPGFSSNNGMTANQMAIANQQRNGNWQGPNGQQMMPGQGGPQQGIPQPQGTPQQRPMAPPVGPVTNGGQRLPPSPQQSANAPPTPSQGNKANPKNKKNDAKNTKDKRGAMKKGSAPTTGATPQDSTQEPATPTPATPVTSHHTKGFNPLNGAAAPATNGQAPQQMNTGMNLQNDFNMGDNAFNFNMEFTDNPNSGDVLQDFDFDSFLHQDGDNDQFNFDASAFLDADNQIVAE</sequence>
<feature type="compositionally biased region" description="Polar residues" evidence="3">
    <location>
        <begin position="410"/>
        <end position="433"/>
    </location>
</feature>
<feature type="compositionally biased region" description="Polar residues" evidence="3">
    <location>
        <begin position="231"/>
        <end position="243"/>
    </location>
</feature>
<protein>
    <submittedName>
        <fullName evidence="4">SOM1 protein</fullName>
    </submittedName>
</protein>
<organism evidence="4 5">
    <name type="scientific">Calycina marina</name>
    <dbReference type="NCBI Taxonomy" id="1763456"/>
    <lineage>
        <taxon>Eukaryota</taxon>
        <taxon>Fungi</taxon>
        <taxon>Dikarya</taxon>
        <taxon>Ascomycota</taxon>
        <taxon>Pezizomycotina</taxon>
        <taxon>Leotiomycetes</taxon>
        <taxon>Helotiales</taxon>
        <taxon>Pezizellaceae</taxon>
        <taxon>Calycina</taxon>
    </lineage>
</organism>
<dbReference type="PANTHER" id="PTHR12610">
    <property type="entry name" value="SINGLE STRANDED DNA BINDING PROTEIN"/>
    <property type="match status" value="1"/>
</dbReference>
<feature type="compositionally biased region" description="Basic and acidic residues" evidence="3">
    <location>
        <begin position="595"/>
        <end position="607"/>
    </location>
</feature>
<feature type="compositionally biased region" description="Low complexity" evidence="3">
    <location>
        <begin position="575"/>
        <end position="591"/>
    </location>
</feature>
<dbReference type="GO" id="GO:0045944">
    <property type="term" value="P:positive regulation of transcription by RNA polymerase II"/>
    <property type="evidence" value="ECO:0007669"/>
    <property type="project" value="TreeGrafter"/>
</dbReference>
<name>A0A9P7Z4F4_9HELO</name>
<feature type="compositionally biased region" description="Low complexity" evidence="3">
    <location>
        <begin position="526"/>
        <end position="535"/>
    </location>
</feature>
<proteinExistence type="predicted"/>
<evidence type="ECO:0000256" key="3">
    <source>
        <dbReference type="SAM" id="MobiDB-lite"/>
    </source>
</evidence>
<comment type="subcellular location">
    <subcellularLocation>
        <location evidence="1">Nucleus</location>
    </subcellularLocation>
</comment>
<dbReference type="Proteomes" id="UP000887226">
    <property type="component" value="Unassembled WGS sequence"/>
</dbReference>
<feature type="compositionally biased region" description="Polar residues" evidence="3">
    <location>
        <begin position="614"/>
        <end position="627"/>
    </location>
</feature>
<dbReference type="OrthoDB" id="5600002at2759"/>
<evidence type="ECO:0000313" key="4">
    <source>
        <dbReference type="EMBL" id="KAG9245184.1"/>
    </source>
</evidence>
<keyword evidence="5" id="KW-1185">Reference proteome</keyword>
<dbReference type="GO" id="GO:0005634">
    <property type="term" value="C:nucleus"/>
    <property type="evidence" value="ECO:0007669"/>
    <property type="project" value="UniProtKB-SubCell"/>
</dbReference>
<dbReference type="EMBL" id="MU253861">
    <property type="protein sequence ID" value="KAG9245184.1"/>
    <property type="molecule type" value="Genomic_DNA"/>
</dbReference>
<evidence type="ECO:0000256" key="2">
    <source>
        <dbReference type="ARBA" id="ARBA00023242"/>
    </source>
</evidence>
<feature type="compositionally biased region" description="Low complexity" evidence="3">
    <location>
        <begin position="542"/>
        <end position="555"/>
    </location>
</feature>
<feature type="region of interest" description="Disordered" evidence="3">
    <location>
        <begin position="302"/>
        <end position="322"/>
    </location>
</feature>
<accession>A0A9P7Z4F4</accession>
<evidence type="ECO:0000256" key="1">
    <source>
        <dbReference type="ARBA" id="ARBA00004123"/>
    </source>
</evidence>
<dbReference type="AlphaFoldDB" id="A0A9P7Z4F4"/>
<feature type="compositionally biased region" description="Polar residues" evidence="3">
    <location>
        <begin position="501"/>
        <end position="525"/>
    </location>
</feature>
<feature type="region of interest" description="Disordered" evidence="3">
    <location>
        <begin position="381"/>
        <end position="664"/>
    </location>
</feature>
<reference evidence="4" key="1">
    <citation type="journal article" date="2021" name="IMA Fungus">
        <title>Genomic characterization of three marine fungi, including Emericellopsis atlantica sp. nov. with signatures of a generalist lifestyle and marine biomass degradation.</title>
        <authorList>
            <person name="Hagestad O.C."/>
            <person name="Hou L."/>
            <person name="Andersen J.H."/>
            <person name="Hansen E.H."/>
            <person name="Altermark B."/>
            <person name="Li C."/>
            <person name="Kuhnert E."/>
            <person name="Cox R.J."/>
            <person name="Crous P.W."/>
            <person name="Spatafora J.W."/>
            <person name="Lail K."/>
            <person name="Amirebrahimi M."/>
            <person name="Lipzen A."/>
            <person name="Pangilinan J."/>
            <person name="Andreopoulos W."/>
            <person name="Hayes R.D."/>
            <person name="Ng V."/>
            <person name="Grigoriev I.V."/>
            <person name="Jackson S.A."/>
            <person name="Sutton T.D.S."/>
            <person name="Dobson A.D.W."/>
            <person name="Rama T."/>
        </authorList>
    </citation>
    <scope>NUCLEOTIDE SEQUENCE</scope>
    <source>
        <strain evidence="4">TRa3180A</strain>
    </source>
</reference>
<gene>
    <name evidence="4" type="ORF">BJ878DRAFT_479477</name>
</gene>
<feature type="compositionally biased region" description="Basic and acidic residues" evidence="3">
    <location>
        <begin position="87"/>
        <end position="111"/>
    </location>
</feature>
<evidence type="ECO:0000313" key="5">
    <source>
        <dbReference type="Proteomes" id="UP000887226"/>
    </source>
</evidence>
<feature type="compositionally biased region" description="Low complexity" evidence="3">
    <location>
        <begin position="209"/>
        <end position="219"/>
    </location>
</feature>
<feature type="compositionally biased region" description="Polar residues" evidence="3">
    <location>
        <begin position="255"/>
        <end position="282"/>
    </location>
</feature>
<feature type="region of interest" description="Disordered" evidence="3">
    <location>
        <begin position="208"/>
        <end position="282"/>
    </location>
</feature>
<dbReference type="PANTHER" id="PTHR12610:SF12">
    <property type="entry name" value="SEQUENCE-SPECIFIC SINGLE-STRANDED DNA-BINDING PROTEIN, ISOFORM D"/>
    <property type="match status" value="1"/>
</dbReference>
<dbReference type="PROSITE" id="PS50896">
    <property type="entry name" value="LISH"/>
    <property type="match status" value="1"/>
</dbReference>
<feature type="region of interest" description="Disordered" evidence="3">
    <location>
        <begin position="75"/>
        <end position="111"/>
    </location>
</feature>
<dbReference type="InterPro" id="IPR006594">
    <property type="entry name" value="LisH"/>
</dbReference>